<protein>
    <recommendedName>
        <fullName evidence="1">Peptidase C14 caspase domain-containing protein</fullName>
    </recommendedName>
</protein>
<dbReference type="SUPFAM" id="SSF52129">
    <property type="entry name" value="Caspase-like"/>
    <property type="match status" value="1"/>
</dbReference>
<dbReference type="InterPro" id="IPR011600">
    <property type="entry name" value="Pept_C14_caspase"/>
</dbReference>
<dbReference type="MEROPS" id="C14.048"/>
<accession>C9ZG50</accession>
<dbReference type="Proteomes" id="UP000001444">
    <property type="component" value="Chromosome"/>
</dbReference>
<dbReference type="STRING" id="680198.SCAB_80521"/>
<evidence type="ECO:0000259" key="1">
    <source>
        <dbReference type="Pfam" id="PF00656"/>
    </source>
</evidence>
<sequence>MGDWFRLGDPLRLEGDHPMALGVSLHIGLNRVDPAGYGGWDGKLNACENDARDMEEIARNAGFDDRTMLLSAEATVDNVTAELRKAARILTPGDILLLTYSGHGGQVPDRNGPEDEPDRLDETLVLYDREFIDDELYKEFEAFAEGVRISACFDCCHSETAVRAVRNLLTSDAMEEQYQTRDPDHIEVTSRVMPPDTQHEAYERDRTLYDTIQRDLQPKDTLDLPASVLLLSACADNQLAADGWENGLFTGTLREVWAEGKFTGGHKSFHREILRRMPPNQSPGLFVTGKADDSFLRQRPFTV</sequence>
<dbReference type="Gene3D" id="3.40.50.1460">
    <property type="match status" value="1"/>
</dbReference>
<dbReference type="EMBL" id="FN554889">
    <property type="protein sequence ID" value="CBG75014.1"/>
    <property type="molecule type" value="Genomic_DNA"/>
</dbReference>
<dbReference type="GO" id="GO:0004197">
    <property type="term" value="F:cysteine-type endopeptidase activity"/>
    <property type="evidence" value="ECO:0007669"/>
    <property type="project" value="InterPro"/>
</dbReference>
<gene>
    <name evidence="2" type="ordered locus">SCAB_80521</name>
</gene>
<keyword evidence="3" id="KW-1185">Reference proteome</keyword>
<dbReference type="InterPro" id="IPR029030">
    <property type="entry name" value="Caspase-like_dom_sf"/>
</dbReference>
<organism evidence="2 3">
    <name type="scientific">Streptomyces scabiei (strain 87.22)</name>
    <dbReference type="NCBI Taxonomy" id="680198"/>
    <lineage>
        <taxon>Bacteria</taxon>
        <taxon>Bacillati</taxon>
        <taxon>Actinomycetota</taxon>
        <taxon>Actinomycetes</taxon>
        <taxon>Kitasatosporales</taxon>
        <taxon>Streptomycetaceae</taxon>
        <taxon>Streptomyces</taxon>
    </lineage>
</organism>
<dbReference type="Pfam" id="PF00656">
    <property type="entry name" value="Peptidase_C14"/>
    <property type="match status" value="1"/>
</dbReference>
<dbReference type="eggNOG" id="COG4249">
    <property type="taxonomic scope" value="Bacteria"/>
</dbReference>
<name>C9ZG50_STRSW</name>
<dbReference type="PANTHER" id="PTHR48104">
    <property type="entry name" value="METACASPASE-4"/>
    <property type="match status" value="1"/>
</dbReference>
<proteinExistence type="predicted"/>
<dbReference type="KEGG" id="scb:SCAB_80521"/>
<evidence type="ECO:0000313" key="3">
    <source>
        <dbReference type="Proteomes" id="UP000001444"/>
    </source>
</evidence>
<dbReference type="AlphaFoldDB" id="C9ZG50"/>
<dbReference type="GO" id="GO:0005737">
    <property type="term" value="C:cytoplasm"/>
    <property type="evidence" value="ECO:0007669"/>
    <property type="project" value="TreeGrafter"/>
</dbReference>
<dbReference type="HOGENOM" id="CLU_029389_5_0_11"/>
<dbReference type="InterPro" id="IPR050452">
    <property type="entry name" value="Metacaspase"/>
</dbReference>
<evidence type="ECO:0000313" key="2">
    <source>
        <dbReference type="EMBL" id="CBG75014.1"/>
    </source>
</evidence>
<dbReference type="PANTHER" id="PTHR48104:SF30">
    <property type="entry name" value="METACASPASE-1"/>
    <property type="match status" value="1"/>
</dbReference>
<reference evidence="2 3" key="1">
    <citation type="journal article" date="2010" name="Mol. Plant Microbe Interact.">
        <title>Streptomyces scabies 87-22 contains a coronafacic acid-like biosynthetic cluster that contributes to plant-microbe interactions.</title>
        <authorList>
            <person name="Bignell D.R."/>
            <person name="Seipke R.F."/>
            <person name="Huguet-Tapia J.C."/>
            <person name="Chambers A.H."/>
            <person name="Parry R.J."/>
            <person name="Loria R."/>
        </authorList>
    </citation>
    <scope>NUCLEOTIDE SEQUENCE [LARGE SCALE GENOMIC DNA]</scope>
    <source>
        <strain evidence="2 3">87.22</strain>
    </source>
</reference>
<feature type="domain" description="Peptidase C14 caspase" evidence="1">
    <location>
        <begin position="37"/>
        <end position="282"/>
    </location>
</feature>
<dbReference type="GO" id="GO:0006508">
    <property type="term" value="P:proteolysis"/>
    <property type="evidence" value="ECO:0007669"/>
    <property type="project" value="InterPro"/>
</dbReference>